<dbReference type="EMBL" id="JACGCM010000510">
    <property type="protein sequence ID" value="KAF6171305.1"/>
    <property type="molecule type" value="Genomic_DNA"/>
</dbReference>
<feature type="region of interest" description="Disordered" evidence="1">
    <location>
        <begin position="1"/>
        <end position="28"/>
    </location>
</feature>
<name>A0A7J7NVS5_9MAGN</name>
<gene>
    <name evidence="2" type="ORF">GIB67_036973</name>
</gene>
<dbReference type="Proteomes" id="UP000541444">
    <property type="component" value="Unassembled WGS sequence"/>
</dbReference>
<evidence type="ECO:0000256" key="1">
    <source>
        <dbReference type="SAM" id="MobiDB-lite"/>
    </source>
</evidence>
<accession>A0A7J7NVS5</accession>
<dbReference type="AlphaFoldDB" id="A0A7J7NVS5"/>
<sequence length="276" mass="30961">MHMPEGDPHPSTLPGFRGTRDPERSVTRSWFGRKKRRVEFEDVQPQDIPNPTEDNFLRRCTTQLPDVVSHIYYTGNELTLIGRMNYYCSYFYSLHDGKFVVPNDQRHHPRYLAAVNDLDSAAQYGWGSAILASLYHGLDTAVTTEGAITGFVQLLPVTSEVRILLDPPLSMSLHISSAALHEMKQTGFIDCEQFVVGEERETYASYWAEQTSEVGHMLIDSQRMGNLDMFRPSALRAGITPVVVTSASVHSLSQDFSLPGEMEGPELGWHGVDRAV</sequence>
<reference evidence="2 3" key="1">
    <citation type="journal article" date="2020" name="IScience">
        <title>Genome Sequencing of the Endangered Kingdonia uniflora (Circaeasteraceae, Ranunculales) Reveals Potential Mechanisms of Evolutionary Specialization.</title>
        <authorList>
            <person name="Sun Y."/>
            <person name="Deng T."/>
            <person name="Zhang A."/>
            <person name="Moore M.J."/>
            <person name="Landis J.B."/>
            <person name="Lin N."/>
            <person name="Zhang H."/>
            <person name="Zhang X."/>
            <person name="Huang J."/>
            <person name="Zhang X."/>
            <person name="Sun H."/>
            <person name="Wang H."/>
        </authorList>
    </citation>
    <scope>NUCLEOTIDE SEQUENCE [LARGE SCALE GENOMIC DNA]</scope>
    <source>
        <strain evidence="2">TB1705</strain>
        <tissue evidence="2">Leaf</tissue>
    </source>
</reference>
<organism evidence="2 3">
    <name type="scientific">Kingdonia uniflora</name>
    <dbReference type="NCBI Taxonomy" id="39325"/>
    <lineage>
        <taxon>Eukaryota</taxon>
        <taxon>Viridiplantae</taxon>
        <taxon>Streptophyta</taxon>
        <taxon>Embryophyta</taxon>
        <taxon>Tracheophyta</taxon>
        <taxon>Spermatophyta</taxon>
        <taxon>Magnoliopsida</taxon>
        <taxon>Ranunculales</taxon>
        <taxon>Circaeasteraceae</taxon>
        <taxon>Kingdonia</taxon>
    </lineage>
</organism>
<comment type="caution">
    <text evidence="2">The sequence shown here is derived from an EMBL/GenBank/DDBJ whole genome shotgun (WGS) entry which is preliminary data.</text>
</comment>
<protein>
    <submittedName>
        <fullName evidence="2">Uncharacterized protein</fullName>
    </submittedName>
</protein>
<proteinExistence type="predicted"/>
<evidence type="ECO:0000313" key="2">
    <source>
        <dbReference type="EMBL" id="KAF6171305.1"/>
    </source>
</evidence>
<keyword evidence="3" id="KW-1185">Reference proteome</keyword>
<evidence type="ECO:0000313" key="3">
    <source>
        <dbReference type="Proteomes" id="UP000541444"/>
    </source>
</evidence>